<dbReference type="Proteomes" id="UP000003732">
    <property type="component" value="Unassembled WGS sequence"/>
</dbReference>
<reference evidence="1 2" key="1">
    <citation type="submission" date="2011-02" db="EMBL/GenBank/DDBJ databases">
        <authorList>
            <person name="Stanhope M.J."/>
            <person name="Durkin A.S."/>
            <person name="Hostetler J."/>
            <person name="Kim M."/>
            <person name="Radune D."/>
            <person name="Singh I."/>
            <person name="Town C.D."/>
        </authorList>
    </citation>
    <scope>NUCLEOTIDE SEQUENCE [LARGE SCALE GENOMIC DNA]</scope>
    <source>
        <strain evidence="1 2">NCFD 2020</strain>
    </source>
</reference>
<dbReference type="RefSeq" id="WP_003105173.1">
    <property type="nucleotide sequence ID" value="NZ_AEUT02000001.1"/>
</dbReference>
<comment type="caution">
    <text evidence="1">The sequence shown here is derived from an EMBL/GenBank/DDBJ whole genome shotgun (WGS) entry which is preliminary data.</text>
</comment>
<gene>
    <name evidence="1" type="ORF">SPB_0015</name>
</gene>
<dbReference type="CDD" id="cd00093">
    <property type="entry name" value="HTH_XRE"/>
    <property type="match status" value="1"/>
</dbReference>
<proteinExistence type="predicted"/>
<accession>F1YX11</accession>
<dbReference type="Gene3D" id="1.10.260.40">
    <property type="entry name" value="lambda repressor-like DNA-binding domains"/>
    <property type="match status" value="1"/>
</dbReference>
<dbReference type="GO" id="GO:0003677">
    <property type="term" value="F:DNA binding"/>
    <property type="evidence" value="ECO:0007669"/>
    <property type="project" value="InterPro"/>
</dbReference>
<dbReference type="GeneID" id="61419733"/>
<dbReference type="EMBL" id="AEUT02000001">
    <property type="protein sequence ID" value="EGE54573.1"/>
    <property type="molecule type" value="Genomic_DNA"/>
</dbReference>
<organism evidence="1 2">
    <name type="scientific">Streptococcus parauberis NCFD 2020</name>
    <dbReference type="NCBI Taxonomy" id="873447"/>
    <lineage>
        <taxon>Bacteria</taxon>
        <taxon>Bacillati</taxon>
        <taxon>Bacillota</taxon>
        <taxon>Bacilli</taxon>
        <taxon>Lactobacillales</taxon>
        <taxon>Streptococcaceae</taxon>
        <taxon>Streptococcus</taxon>
    </lineage>
</organism>
<evidence type="ECO:0000313" key="2">
    <source>
        <dbReference type="Proteomes" id="UP000003732"/>
    </source>
</evidence>
<dbReference type="InterPro" id="IPR001387">
    <property type="entry name" value="Cro/C1-type_HTH"/>
</dbReference>
<name>F1YX11_9STRE</name>
<evidence type="ECO:0008006" key="3">
    <source>
        <dbReference type="Google" id="ProtNLM"/>
    </source>
</evidence>
<sequence length="61" mass="7101">MLITIEHAEKVRVKRGRLNLTKTETANRLNVTSRTLKKIEQGDYDAPRKIFANVMNFLIED</sequence>
<dbReference type="SUPFAM" id="SSF47413">
    <property type="entry name" value="lambda repressor-like DNA-binding domains"/>
    <property type="match status" value="1"/>
</dbReference>
<evidence type="ECO:0000313" key="1">
    <source>
        <dbReference type="EMBL" id="EGE54573.1"/>
    </source>
</evidence>
<dbReference type="InterPro" id="IPR010982">
    <property type="entry name" value="Lambda_DNA-bd_dom_sf"/>
</dbReference>
<dbReference type="HOGENOM" id="CLU_198239_1_0_9"/>
<protein>
    <recommendedName>
        <fullName evidence="3">HTH cro/C1-type domain-containing protein</fullName>
    </recommendedName>
</protein>
<dbReference type="AlphaFoldDB" id="F1YX11"/>